<dbReference type="InterPro" id="IPR050765">
    <property type="entry name" value="Riboflavin_Biosynth_HTPR"/>
</dbReference>
<evidence type="ECO:0000259" key="1">
    <source>
        <dbReference type="Pfam" id="PF01872"/>
    </source>
</evidence>
<proteinExistence type="predicted"/>
<dbReference type="AlphaFoldDB" id="A0A1T4Z7Z7"/>
<dbReference type="InterPro" id="IPR024072">
    <property type="entry name" value="DHFR-like_dom_sf"/>
</dbReference>
<sequence length="191" mass="20851">MGGRRVVLYTLTSIDGAVDEPGAYFPDDHVDHHGAPAFDPVLMEMETALTDRQDAVLLGRNTYDEWSGYWPSSQEQPFADFINGVRKYVVTSTPLAREWGEVTTFTGALPGIIAELVARPGRDIGVHGSIQLAQSLLATGLVDELNLVVGPTLDPTGRRLFADVQALRRLRLTSASPTPNGSVWLTYDLRS</sequence>
<dbReference type="OrthoDB" id="3471498at2"/>
<dbReference type="STRING" id="1736691.SAMN06295964_3079"/>
<dbReference type="Pfam" id="PF01872">
    <property type="entry name" value="RibD_C"/>
    <property type="match status" value="1"/>
</dbReference>
<dbReference type="InterPro" id="IPR002734">
    <property type="entry name" value="RibDG_C"/>
</dbReference>
<evidence type="ECO:0000313" key="2">
    <source>
        <dbReference type="EMBL" id="SKB10066.1"/>
    </source>
</evidence>
<dbReference type="PANTHER" id="PTHR38011:SF2">
    <property type="entry name" value="BIFUNCTIONAL DEAMINASE-REDUCTASE DOMAIN PROTEIN"/>
    <property type="match status" value="1"/>
</dbReference>
<organism evidence="2 3">
    <name type="scientific">Aeromicrobium choanae</name>
    <dbReference type="NCBI Taxonomy" id="1736691"/>
    <lineage>
        <taxon>Bacteria</taxon>
        <taxon>Bacillati</taxon>
        <taxon>Actinomycetota</taxon>
        <taxon>Actinomycetes</taxon>
        <taxon>Propionibacteriales</taxon>
        <taxon>Nocardioidaceae</taxon>
        <taxon>Aeromicrobium</taxon>
    </lineage>
</organism>
<dbReference type="EMBL" id="LT796768">
    <property type="protein sequence ID" value="SKB10066.1"/>
    <property type="molecule type" value="Genomic_DNA"/>
</dbReference>
<dbReference type="PANTHER" id="PTHR38011">
    <property type="entry name" value="DIHYDROFOLATE REDUCTASE FAMILY PROTEIN (AFU_ORTHOLOGUE AFUA_8G06820)"/>
    <property type="match status" value="1"/>
</dbReference>
<dbReference type="SUPFAM" id="SSF53597">
    <property type="entry name" value="Dihydrofolate reductase-like"/>
    <property type="match status" value="1"/>
</dbReference>
<dbReference type="Gene3D" id="3.40.430.10">
    <property type="entry name" value="Dihydrofolate Reductase, subunit A"/>
    <property type="match status" value="1"/>
</dbReference>
<evidence type="ECO:0000313" key="3">
    <source>
        <dbReference type="Proteomes" id="UP000191040"/>
    </source>
</evidence>
<keyword evidence="3" id="KW-1185">Reference proteome</keyword>
<gene>
    <name evidence="2" type="ORF">SAMN06295964_3079</name>
</gene>
<accession>A0A1T4Z7Z7</accession>
<dbReference type="GO" id="GO:0008703">
    <property type="term" value="F:5-amino-6-(5-phosphoribosylamino)uracil reductase activity"/>
    <property type="evidence" value="ECO:0007669"/>
    <property type="project" value="InterPro"/>
</dbReference>
<dbReference type="GO" id="GO:0009231">
    <property type="term" value="P:riboflavin biosynthetic process"/>
    <property type="evidence" value="ECO:0007669"/>
    <property type="project" value="InterPro"/>
</dbReference>
<feature type="domain" description="Bacterial bifunctional deaminase-reductase C-terminal" evidence="1">
    <location>
        <begin position="6"/>
        <end position="181"/>
    </location>
</feature>
<reference evidence="3" key="1">
    <citation type="submission" date="2017-02" db="EMBL/GenBank/DDBJ databases">
        <authorList>
            <person name="Varghese N."/>
            <person name="Submissions S."/>
        </authorList>
    </citation>
    <scope>NUCLEOTIDE SEQUENCE [LARGE SCALE GENOMIC DNA]</scope>
    <source>
        <strain evidence="3">9H-4</strain>
    </source>
</reference>
<dbReference type="Proteomes" id="UP000191040">
    <property type="component" value="Chromosome I"/>
</dbReference>
<dbReference type="RefSeq" id="WP_078700961.1">
    <property type="nucleotide sequence ID" value="NZ_LT796768.1"/>
</dbReference>
<name>A0A1T4Z7Z7_9ACTN</name>
<protein>
    <submittedName>
        <fullName evidence="2">Dihydrofolate reductase</fullName>
    </submittedName>
</protein>